<dbReference type="Proteomes" id="UP000319771">
    <property type="component" value="Unassembled WGS sequence"/>
</dbReference>
<proteinExistence type="predicted"/>
<protein>
    <recommendedName>
        <fullName evidence="1">HTH cro/C1-type domain-containing protein</fullName>
    </recommendedName>
</protein>
<feature type="domain" description="HTH cro/C1-type" evidence="1">
    <location>
        <begin position="5"/>
        <end position="43"/>
    </location>
</feature>
<name>A0A538U168_UNCEI</name>
<dbReference type="InterPro" id="IPR010982">
    <property type="entry name" value="Lambda_DNA-bd_dom_sf"/>
</dbReference>
<organism evidence="2 3">
    <name type="scientific">Eiseniibacteriota bacterium</name>
    <dbReference type="NCBI Taxonomy" id="2212470"/>
    <lineage>
        <taxon>Bacteria</taxon>
        <taxon>Candidatus Eiseniibacteriota</taxon>
    </lineage>
</organism>
<gene>
    <name evidence="2" type="ORF">E6K81_14405</name>
</gene>
<sequence>KREIIRRLGTSAAQFYRLLDQTNERKSVDRLLALLQVLDCDVELRVRARKTARGRAA</sequence>
<evidence type="ECO:0000259" key="1">
    <source>
        <dbReference type="Pfam" id="PF13443"/>
    </source>
</evidence>
<dbReference type="Gene3D" id="1.10.260.40">
    <property type="entry name" value="lambda repressor-like DNA-binding domains"/>
    <property type="match status" value="1"/>
</dbReference>
<dbReference type="EMBL" id="VBPB01000292">
    <property type="protein sequence ID" value="TMQ69656.1"/>
    <property type="molecule type" value="Genomic_DNA"/>
</dbReference>
<evidence type="ECO:0000313" key="3">
    <source>
        <dbReference type="Proteomes" id="UP000319771"/>
    </source>
</evidence>
<reference evidence="2 3" key="1">
    <citation type="journal article" date="2019" name="Nat. Microbiol.">
        <title>Mediterranean grassland soil C-N compound turnover is dependent on rainfall and depth, and is mediated by genomically divergent microorganisms.</title>
        <authorList>
            <person name="Diamond S."/>
            <person name="Andeer P.F."/>
            <person name="Li Z."/>
            <person name="Crits-Christoph A."/>
            <person name="Burstein D."/>
            <person name="Anantharaman K."/>
            <person name="Lane K.R."/>
            <person name="Thomas B.C."/>
            <person name="Pan C."/>
            <person name="Northen T.R."/>
            <person name="Banfield J.F."/>
        </authorList>
    </citation>
    <scope>NUCLEOTIDE SEQUENCE [LARGE SCALE GENOMIC DNA]</scope>
    <source>
        <strain evidence="2">WS_11</strain>
    </source>
</reference>
<feature type="non-terminal residue" evidence="2">
    <location>
        <position position="1"/>
    </location>
</feature>
<dbReference type="Pfam" id="PF13443">
    <property type="entry name" value="HTH_26"/>
    <property type="match status" value="1"/>
</dbReference>
<dbReference type="GO" id="GO:0003677">
    <property type="term" value="F:DNA binding"/>
    <property type="evidence" value="ECO:0007669"/>
    <property type="project" value="InterPro"/>
</dbReference>
<evidence type="ECO:0000313" key="2">
    <source>
        <dbReference type="EMBL" id="TMQ69656.1"/>
    </source>
</evidence>
<dbReference type="SUPFAM" id="SSF47413">
    <property type="entry name" value="lambda repressor-like DNA-binding domains"/>
    <property type="match status" value="1"/>
</dbReference>
<dbReference type="AlphaFoldDB" id="A0A538U168"/>
<dbReference type="InterPro" id="IPR001387">
    <property type="entry name" value="Cro/C1-type_HTH"/>
</dbReference>
<comment type="caution">
    <text evidence="2">The sequence shown here is derived from an EMBL/GenBank/DDBJ whole genome shotgun (WGS) entry which is preliminary data.</text>
</comment>
<accession>A0A538U168</accession>